<sequence length="350" mass="37317">MRQGWAACPQTHQTKCMHPQRALTGAMALVVKEGGGVKAASPSGEAVEPRAGSAAPGRRPEPSPAHVVPEDHPPAWHSLKPRAREPSWSPEPPPSPVRGPHGVLPPRLRASQETLETTKDWPPPPPGVELDQLEAPPPPRAFMPGTWSPRPEHLPLTAATAVSGSRGDPRSPGALAAAAVAGGGPVIYDDHHLVRHAADCPAHRLVTKQECDRSSSRPASRPSSRPASRQGSRTTSRPATFFMFVASSDSWRWMTFPLVQRVCRQSRERRGGCPAKCHPMVGRDALGWSLTLPKGKEGRTTYVKVTALVPPHGAATATLVWMSWRATVAGQRDGGGGAALPLLTSAAEVW</sequence>
<keyword evidence="3" id="KW-1185">Reference proteome</keyword>
<feature type="region of interest" description="Disordered" evidence="1">
    <location>
        <begin position="207"/>
        <end position="235"/>
    </location>
</feature>
<evidence type="ECO:0000313" key="3">
    <source>
        <dbReference type="Proteomes" id="UP000283509"/>
    </source>
</evidence>
<dbReference type="EMBL" id="QCYY01003001">
    <property type="protein sequence ID" value="ROT66014.1"/>
    <property type="molecule type" value="Genomic_DNA"/>
</dbReference>
<comment type="caution">
    <text evidence="2">The sequence shown here is derived from an EMBL/GenBank/DDBJ whole genome shotgun (WGS) entry which is preliminary data.</text>
</comment>
<gene>
    <name evidence="2" type="ORF">C7M84_015990</name>
</gene>
<name>A0A3R7LW14_PENVA</name>
<feature type="region of interest" description="Disordered" evidence="1">
    <location>
        <begin position="37"/>
        <end position="135"/>
    </location>
</feature>
<accession>A0A3R7LW14</accession>
<reference evidence="2 3" key="2">
    <citation type="submission" date="2019-01" db="EMBL/GenBank/DDBJ databases">
        <title>The decoding of complex shrimp genome reveals the adaptation for benthos swimmer, frequently molting mechanism and breeding impact on genome.</title>
        <authorList>
            <person name="Sun Y."/>
            <person name="Gao Y."/>
            <person name="Yu Y."/>
        </authorList>
    </citation>
    <scope>NUCLEOTIDE SEQUENCE [LARGE SCALE GENOMIC DNA]</scope>
    <source>
        <tissue evidence="2">Muscle</tissue>
    </source>
</reference>
<dbReference type="Proteomes" id="UP000283509">
    <property type="component" value="Unassembled WGS sequence"/>
</dbReference>
<evidence type="ECO:0000313" key="2">
    <source>
        <dbReference type="EMBL" id="ROT66014.1"/>
    </source>
</evidence>
<organism evidence="2 3">
    <name type="scientific">Penaeus vannamei</name>
    <name type="common">Whiteleg shrimp</name>
    <name type="synonym">Litopenaeus vannamei</name>
    <dbReference type="NCBI Taxonomy" id="6689"/>
    <lineage>
        <taxon>Eukaryota</taxon>
        <taxon>Metazoa</taxon>
        <taxon>Ecdysozoa</taxon>
        <taxon>Arthropoda</taxon>
        <taxon>Crustacea</taxon>
        <taxon>Multicrustacea</taxon>
        <taxon>Malacostraca</taxon>
        <taxon>Eumalacostraca</taxon>
        <taxon>Eucarida</taxon>
        <taxon>Decapoda</taxon>
        <taxon>Dendrobranchiata</taxon>
        <taxon>Penaeoidea</taxon>
        <taxon>Penaeidae</taxon>
        <taxon>Penaeus</taxon>
    </lineage>
</organism>
<evidence type="ECO:0000256" key="1">
    <source>
        <dbReference type="SAM" id="MobiDB-lite"/>
    </source>
</evidence>
<dbReference type="AlphaFoldDB" id="A0A3R7LW14"/>
<reference evidence="2 3" key="1">
    <citation type="submission" date="2018-04" db="EMBL/GenBank/DDBJ databases">
        <authorList>
            <person name="Zhang X."/>
            <person name="Yuan J."/>
            <person name="Li F."/>
            <person name="Xiang J."/>
        </authorList>
    </citation>
    <scope>NUCLEOTIDE SEQUENCE [LARGE SCALE GENOMIC DNA]</scope>
    <source>
        <tissue evidence="2">Muscle</tissue>
    </source>
</reference>
<proteinExistence type="predicted"/>
<feature type="compositionally biased region" description="Low complexity" evidence="1">
    <location>
        <begin position="216"/>
        <end position="229"/>
    </location>
</feature>
<protein>
    <submittedName>
        <fullName evidence="2">Uncharacterized protein</fullName>
    </submittedName>
</protein>